<evidence type="ECO:0000259" key="2">
    <source>
        <dbReference type="PROSITE" id="PS51297"/>
    </source>
</evidence>
<comment type="caution">
    <text evidence="3">The sequence shown here is derived from an EMBL/GenBank/DDBJ whole genome shotgun (WGS) entry which is preliminary data.</text>
</comment>
<evidence type="ECO:0000313" key="3">
    <source>
        <dbReference type="EMBL" id="MQM13514.1"/>
    </source>
</evidence>
<dbReference type="PANTHER" id="PTHR48019">
    <property type="entry name" value="SERUM RESPONSE FACTOR HOMOLOG"/>
    <property type="match status" value="1"/>
</dbReference>
<dbReference type="OrthoDB" id="1898716at2759"/>
<reference evidence="3" key="1">
    <citation type="submission" date="2017-07" db="EMBL/GenBank/DDBJ databases">
        <title>Taro Niue Genome Assembly and Annotation.</title>
        <authorList>
            <person name="Atibalentja N."/>
            <person name="Keating K."/>
            <person name="Fields C.J."/>
        </authorList>
    </citation>
    <scope>NUCLEOTIDE SEQUENCE</scope>
    <source>
        <strain evidence="3">Niue_2</strain>
        <tissue evidence="3">Leaf</tissue>
    </source>
</reference>
<feature type="compositionally biased region" description="Polar residues" evidence="1">
    <location>
        <begin position="91"/>
        <end position="107"/>
    </location>
</feature>
<gene>
    <name evidence="3" type="ORF">Taro_046438</name>
</gene>
<dbReference type="Proteomes" id="UP000652761">
    <property type="component" value="Unassembled WGS sequence"/>
</dbReference>
<feature type="region of interest" description="Disordered" evidence="1">
    <location>
        <begin position="88"/>
        <end position="109"/>
    </location>
</feature>
<sequence>MLKTLERYQKCSYPVAEAVAPSKELQQNSYQEYLKLKGRVEVLQRSQRNLLGEDLGSLSTRELEQLENQLDVSLKHIRTTKLQEVGPENPLQLSWGNNGAGSSTPYNRQPAHSEALLQPLGFDPALQIGYTTVHVEQMNPDALAQNVHGGFVNGWM</sequence>
<protein>
    <recommendedName>
        <fullName evidence="2">K-box domain-containing protein</fullName>
    </recommendedName>
</protein>
<keyword evidence="4" id="KW-1185">Reference proteome</keyword>
<evidence type="ECO:0000313" key="4">
    <source>
        <dbReference type="Proteomes" id="UP000652761"/>
    </source>
</evidence>
<proteinExistence type="predicted"/>
<dbReference type="EMBL" id="NMUH01005719">
    <property type="protein sequence ID" value="MQM13514.1"/>
    <property type="molecule type" value="Genomic_DNA"/>
</dbReference>
<dbReference type="PROSITE" id="PS51297">
    <property type="entry name" value="K_BOX"/>
    <property type="match status" value="1"/>
</dbReference>
<dbReference type="AlphaFoldDB" id="A0A843X651"/>
<name>A0A843X651_COLES</name>
<dbReference type="InterPro" id="IPR050142">
    <property type="entry name" value="MADS-box/MEF2_TF"/>
</dbReference>
<dbReference type="InterPro" id="IPR002487">
    <property type="entry name" value="TF_Kbox"/>
</dbReference>
<evidence type="ECO:0000256" key="1">
    <source>
        <dbReference type="SAM" id="MobiDB-lite"/>
    </source>
</evidence>
<accession>A0A843X651</accession>
<dbReference type="GO" id="GO:0005634">
    <property type="term" value="C:nucleus"/>
    <property type="evidence" value="ECO:0007669"/>
    <property type="project" value="InterPro"/>
</dbReference>
<feature type="domain" description="K-box" evidence="2">
    <location>
        <begin position="26"/>
        <end position="112"/>
    </location>
</feature>
<dbReference type="GO" id="GO:0003700">
    <property type="term" value="F:DNA-binding transcription factor activity"/>
    <property type="evidence" value="ECO:0007669"/>
    <property type="project" value="InterPro"/>
</dbReference>
<organism evidence="3 4">
    <name type="scientific">Colocasia esculenta</name>
    <name type="common">Wild taro</name>
    <name type="synonym">Arum esculentum</name>
    <dbReference type="NCBI Taxonomy" id="4460"/>
    <lineage>
        <taxon>Eukaryota</taxon>
        <taxon>Viridiplantae</taxon>
        <taxon>Streptophyta</taxon>
        <taxon>Embryophyta</taxon>
        <taxon>Tracheophyta</taxon>
        <taxon>Spermatophyta</taxon>
        <taxon>Magnoliopsida</taxon>
        <taxon>Liliopsida</taxon>
        <taxon>Araceae</taxon>
        <taxon>Aroideae</taxon>
        <taxon>Colocasieae</taxon>
        <taxon>Colocasia</taxon>
    </lineage>
</organism>
<dbReference type="Pfam" id="PF01486">
    <property type="entry name" value="K-box"/>
    <property type="match status" value="1"/>
</dbReference>